<dbReference type="Gene3D" id="2.60.210.10">
    <property type="entry name" value="Apoptosis, Tumor Necrosis Factor Receptor Associated Protein 2, Chain A"/>
    <property type="match status" value="1"/>
</dbReference>
<feature type="region of interest" description="Disordered" evidence="4">
    <location>
        <begin position="49"/>
        <end position="146"/>
    </location>
</feature>
<dbReference type="PANTHER" id="PTHR23084">
    <property type="entry name" value="PHOSPHATIDYLINOSITOL-4-PHOSPHATE 5-KINASE RELATED"/>
    <property type="match status" value="1"/>
</dbReference>
<organism evidence="8 9">
    <name type="scientific">Cryoendolithus antarcticus</name>
    <dbReference type="NCBI Taxonomy" id="1507870"/>
    <lineage>
        <taxon>Eukaryota</taxon>
        <taxon>Fungi</taxon>
        <taxon>Dikarya</taxon>
        <taxon>Ascomycota</taxon>
        <taxon>Pezizomycotina</taxon>
        <taxon>Dothideomycetes</taxon>
        <taxon>Dothideomycetidae</taxon>
        <taxon>Cladosporiales</taxon>
        <taxon>Cladosporiaceae</taxon>
        <taxon>Cryoendolithus</taxon>
    </lineage>
</organism>
<feature type="domain" description="RING-type" evidence="5">
    <location>
        <begin position="892"/>
        <end position="927"/>
    </location>
</feature>
<dbReference type="GO" id="GO:0008270">
    <property type="term" value="F:zinc ion binding"/>
    <property type="evidence" value="ECO:0007669"/>
    <property type="project" value="UniProtKB-KW"/>
</dbReference>
<dbReference type="EMBL" id="NAJO01000024">
    <property type="protein sequence ID" value="OQO03609.1"/>
    <property type="molecule type" value="Genomic_DNA"/>
</dbReference>
<gene>
    <name evidence="8" type="ORF">B0A48_10274</name>
</gene>
<sequence>MDPANPPLPIAVDFDHIMGYPLDANGEPLGLGGAPYDRESLVRLRQQMLETDARPTTPPGAYAFAPRPDAAARAIPPDIDHDWSPPRIPRDSEAGDPRDQGAPAAEQPGNADGQEQDGQEDEQDDDDEGEDDGEEDGGEGDLRYPWYPIQEDESAPCEDEVKYIESKEEHSALDHKYWAAETYFDLKDPEVRPGVDGRIDWAVNNFNGTKEKPNKELLMKSPVVHIGGYDWQIKLYPKGNRTDFLSVYVENLTVLDVKAFPATEALTDPPLPILSSMPVPTKRHSMAAQVGVIMYNPNEPRVHEFKSDAHQYHNLSADFGWKYFSREPRYEFHVRRHGQRQAMLRDDKLAFTAYIRILNDPTDCMFDRSFPSVDTSIHVLNVRPFESLSAQTAALVLLFHLRPFRHILYKHRSGDLLQFLQVCLEKFMSRRLKKKHLRNSPLPDGRDVVEILQKIRMRLSKESSSEVASAFDKLFASLSPDQLPICSNRLKTADCSSVIEAVQKLPSQPHTPQILMMELERHRFDHLTRKWEKIKNTVALDDVVQVGGYDYQLCGFVTHGGALGSSDFTSYIRPHGCGTKWYSYQQNQVLAMTQKQAKPELRGPALPSKTAQLFDMSHRPAPTELRDENEVAYLTMYIRKDIWGHTFERVSAEKWDIPDKIRKSKSAPDAKAGGEKAKSPATSQDPEKMLESLVDVRGVEAIPEIQPLALPAPPMPLNVDDLMDGDDVVMSDAENDGSQTPIRFDRVSHGAGTVVHPSTSAARSSQASPQPSPYVHNPTIHHTIDFFGSEHYTGSVLINGLTPHGKGTKIDTNGDQYTGTFNHGMYMDEGSIIYAATGDTYTGLWAYNDHHGEGTYTEAASGNVYEGGWKEGRRHGKFVLRGEVTEEDKGRCQICYEGEMNTAFYDCGHVVACKDCAARIDSCPVCRKRVVARVELFGVKVRVE</sequence>
<keyword evidence="3" id="KW-0479">Metal-binding</keyword>
<dbReference type="InterPro" id="IPR028889">
    <property type="entry name" value="USP"/>
</dbReference>
<evidence type="ECO:0000313" key="8">
    <source>
        <dbReference type="EMBL" id="OQO03609.1"/>
    </source>
</evidence>
<dbReference type="SUPFAM" id="SSF82185">
    <property type="entry name" value="Histone H3 K4-specific methyltransferase SET7/9 N-terminal domain"/>
    <property type="match status" value="1"/>
</dbReference>
<dbReference type="InterPro" id="IPR001841">
    <property type="entry name" value="Znf_RING"/>
</dbReference>
<evidence type="ECO:0000256" key="4">
    <source>
        <dbReference type="SAM" id="MobiDB-lite"/>
    </source>
</evidence>
<evidence type="ECO:0000256" key="1">
    <source>
        <dbReference type="ARBA" id="ARBA00004496"/>
    </source>
</evidence>
<dbReference type="InParanoid" id="A0A1V8SWZ9"/>
<evidence type="ECO:0000313" key="9">
    <source>
        <dbReference type="Proteomes" id="UP000192596"/>
    </source>
</evidence>
<evidence type="ECO:0000256" key="2">
    <source>
        <dbReference type="ARBA" id="ARBA00022490"/>
    </source>
</evidence>
<dbReference type="OrthoDB" id="294378at2759"/>
<dbReference type="SUPFAM" id="SSF49599">
    <property type="entry name" value="TRAF domain-like"/>
    <property type="match status" value="1"/>
</dbReference>
<dbReference type="SUPFAM" id="SSF54001">
    <property type="entry name" value="Cysteine proteinases"/>
    <property type="match status" value="1"/>
</dbReference>
<dbReference type="PROSITE" id="PS50235">
    <property type="entry name" value="USP_3"/>
    <property type="match status" value="1"/>
</dbReference>
<dbReference type="SUPFAM" id="SSF57850">
    <property type="entry name" value="RING/U-box"/>
    <property type="match status" value="1"/>
</dbReference>
<dbReference type="SMART" id="SM00184">
    <property type="entry name" value="RING"/>
    <property type="match status" value="1"/>
</dbReference>
<feature type="domain" description="USP" evidence="7">
    <location>
        <begin position="380"/>
        <end position="640"/>
    </location>
</feature>
<dbReference type="InterPro" id="IPR013083">
    <property type="entry name" value="Znf_RING/FYVE/PHD"/>
</dbReference>
<dbReference type="Gene3D" id="3.30.40.10">
    <property type="entry name" value="Zinc/RING finger domain, C3HC4 (zinc finger)"/>
    <property type="match status" value="1"/>
</dbReference>
<dbReference type="InterPro" id="IPR038765">
    <property type="entry name" value="Papain-like_cys_pep_sf"/>
</dbReference>
<dbReference type="Pfam" id="PF13920">
    <property type="entry name" value="zf-C3HC4_3"/>
    <property type="match status" value="1"/>
</dbReference>
<keyword evidence="3" id="KW-0863">Zinc-finger</keyword>
<feature type="region of interest" description="Disordered" evidence="4">
    <location>
        <begin position="752"/>
        <end position="772"/>
    </location>
</feature>
<dbReference type="Proteomes" id="UP000192596">
    <property type="component" value="Unassembled WGS sequence"/>
</dbReference>
<keyword evidence="9" id="KW-1185">Reference proteome</keyword>
<evidence type="ECO:0000256" key="3">
    <source>
        <dbReference type="PROSITE-ProRule" id="PRU00175"/>
    </source>
</evidence>
<feature type="region of interest" description="Disordered" evidence="4">
    <location>
        <begin position="661"/>
        <end position="687"/>
    </location>
</feature>
<reference evidence="9" key="1">
    <citation type="submission" date="2017-03" db="EMBL/GenBank/DDBJ databases">
        <title>Genomes of endolithic fungi from Antarctica.</title>
        <authorList>
            <person name="Coleine C."/>
            <person name="Masonjones S."/>
            <person name="Stajich J.E."/>
        </authorList>
    </citation>
    <scope>NUCLEOTIDE SEQUENCE [LARGE SCALE GENOMIC DNA]</scope>
    <source>
        <strain evidence="9">CCFEE 5527</strain>
    </source>
</reference>
<dbReference type="AlphaFoldDB" id="A0A1V8SWZ9"/>
<dbReference type="PROSITE" id="PS50144">
    <property type="entry name" value="MATH"/>
    <property type="match status" value="1"/>
</dbReference>
<feature type="domain" description="MATH" evidence="6">
    <location>
        <begin position="196"/>
        <end position="355"/>
    </location>
</feature>
<evidence type="ECO:0000259" key="6">
    <source>
        <dbReference type="PROSITE" id="PS50144"/>
    </source>
</evidence>
<keyword evidence="2" id="KW-0963">Cytoplasm</keyword>
<feature type="compositionally biased region" description="Low complexity" evidence="4">
    <location>
        <begin position="757"/>
        <end position="769"/>
    </location>
</feature>
<evidence type="ECO:0000259" key="5">
    <source>
        <dbReference type="PROSITE" id="PS50089"/>
    </source>
</evidence>
<dbReference type="PANTHER" id="PTHR23084:SF263">
    <property type="entry name" value="MORN REPEAT-CONTAINING PROTEIN 1"/>
    <property type="match status" value="1"/>
</dbReference>
<feature type="compositionally biased region" description="Low complexity" evidence="4">
    <location>
        <begin position="65"/>
        <end position="77"/>
    </location>
</feature>
<name>A0A1V8SWZ9_9PEZI</name>
<dbReference type="GO" id="GO:0005737">
    <property type="term" value="C:cytoplasm"/>
    <property type="evidence" value="ECO:0007669"/>
    <property type="project" value="UniProtKB-SubCell"/>
</dbReference>
<evidence type="ECO:0000259" key="7">
    <source>
        <dbReference type="PROSITE" id="PS50235"/>
    </source>
</evidence>
<comment type="caution">
    <text evidence="8">The sequence shown here is derived from an EMBL/GenBank/DDBJ whole genome shotgun (WGS) entry which is preliminary data.</text>
</comment>
<dbReference type="GO" id="GO:0004843">
    <property type="term" value="F:cysteine-type deubiquitinase activity"/>
    <property type="evidence" value="ECO:0007669"/>
    <property type="project" value="InterPro"/>
</dbReference>
<comment type="subcellular location">
    <subcellularLocation>
        <location evidence="1">Cytoplasm</location>
    </subcellularLocation>
</comment>
<dbReference type="GO" id="GO:0016579">
    <property type="term" value="P:protein deubiquitination"/>
    <property type="evidence" value="ECO:0007669"/>
    <property type="project" value="InterPro"/>
</dbReference>
<dbReference type="PROSITE" id="PS50089">
    <property type="entry name" value="ZF_RING_2"/>
    <property type="match status" value="1"/>
</dbReference>
<evidence type="ECO:0008006" key="10">
    <source>
        <dbReference type="Google" id="ProtNLM"/>
    </source>
</evidence>
<feature type="compositionally biased region" description="Acidic residues" evidence="4">
    <location>
        <begin position="114"/>
        <end position="139"/>
    </location>
</feature>
<dbReference type="InterPro" id="IPR001394">
    <property type="entry name" value="Peptidase_C19_UCH"/>
</dbReference>
<keyword evidence="3" id="KW-0862">Zinc</keyword>
<protein>
    <recommendedName>
        <fullName evidence="10">RING-type domain-containing protein</fullName>
    </recommendedName>
</protein>
<dbReference type="STRING" id="1507870.A0A1V8SWZ9"/>
<dbReference type="Gene3D" id="3.90.70.10">
    <property type="entry name" value="Cysteine proteinases"/>
    <property type="match status" value="1"/>
</dbReference>
<proteinExistence type="predicted"/>
<dbReference type="Pfam" id="PF00443">
    <property type="entry name" value="UCH"/>
    <property type="match status" value="1"/>
</dbReference>
<accession>A0A1V8SWZ9</accession>
<dbReference type="InterPro" id="IPR002083">
    <property type="entry name" value="MATH/TRAF_dom"/>
</dbReference>
<feature type="compositionally biased region" description="Basic and acidic residues" evidence="4">
    <location>
        <begin position="661"/>
        <end position="678"/>
    </location>
</feature>
<dbReference type="InterPro" id="IPR008974">
    <property type="entry name" value="TRAF-like"/>
</dbReference>
<feature type="compositionally biased region" description="Basic and acidic residues" evidence="4">
    <location>
        <begin position="78"/>
        <end position="99"/>
    </location>
</feature>